<name>A0A9W6ZTX9_9STRA</name>
<evidence type="ECO:0000256" key="1">
    <source>
        <dbReference type="SAM" id="MobiDB-lite"/>
    </source>
</evidence>
<dbReference type="OrthoDB" id="195423at2759"/>
<organism evidence="2 3">
    <name type="scientific">Triparma strigata</name>
    <dbReference type="NCBI Taxonomy" id="1606541"/>
    <lineage>
        <taxon>Eukaryota</taxon>
        <taxon>Sar</taxon>
        <taxon>Stramenopiles</taxon>
        <taxon>Ochrophyta</taxon>
        <taxon>Bolidophyceae</taxon>
        <taxon>Parmales</taxon>
        <taxon>Triparmaceae</taxon>
        <taxon>Triparma</taxon>
    </lineage>
</organism>
<dbReference type="AlphaFoldDB" id="A0A9W6ZTX9"/>
<dbReference type="EMBL" id="BRXY01000059">
    <property type="protein sequence ID" value="GMH59466.1"/>
    <property type="molecule type" value="Genomic_DNA"/>
</dbReference>
<comment type="caution">
    <text evidence="2">The sequence shown here is derived from an EMBL/GenBank/DDBJ whole genome shotgun (WGS) entry which is preliminary data.</text>
</comment>
<feature type="compositionally biased region" description="Basic and acidic residues" evidence="1">
    <location>
        <begin position="200"/>
        <end position="209"/>
    </location>
</feature>
<sequence length="308" mass="32793">MDPDDPMAFLNAQREKLAAMSAMGEVAALQSNLVNTVQERMKKIKELESGKSKSPRVDPEVEMWKKKIASLVNAGPKPTSASSSSNTPPPPRQRQSKKKSREPSSAKVSSSARARSPRSNPESSSLSSSSGTSGASLSSRSSGSALSGIQRKNKISSSVSRSKKGSTSVSSSWSSSQTQRPLELSSDAAKTLLSSSPNRAPDRKEKQDSRTSSTKTSRMARTSSAPTSPSHPLVQSVEAKINKINNTRSKGGKDPEVEMWKKKIAALSAVNPTKSYTSPLRDTGFSPTSARGSGLDAVKRRAKRNSSV</sequence>
<feature type="compositionally biased region" description="Low complexity" evidence="1">
    <location>
        <begin position="156"/>
        <end position="180"/>
    </location>
</feature>
<feature type="compositionally biased region" description="Polar residues" evidence="1">
    <location>
        <begin position="271"/>
        <end position="291"/>
    </location>
</feature>
<feature type="compositionally biased region" description="Polar residues" evidence="1">
    <location>
        <begin position="210"/>
        <end position="230"/>
    </location>
</feature>
<reference evidence="3" key="1">
    <citation type="journal article" date="2023" name="Commun. Biol.">
        <title>Genome analysis of Parmales, the sister group of diatoms, reveals the evolutionary specialization of diatoms from phago-mixotrophs to photoautotrophs.</title>
        <authorList>
            <person name="Ban H."/>
            <person name="Sato S."/>
            <person name="Yoshikawa S."/>
            <person name="Yamada K."/>
            <person name="Nakamura Y."/>
            <person name="Ichinomiya M."/>
            <person name="Sato N."/>
            <person name="Blanc-Mathieu R."/>
            <person name="Endo H."/>
            <person name="Kuwata A."/>
            <person name="Ogata H."/>
        </authorList>
    </citation>
    <scope>NUCLEOTIDE SEQUENCE [LARGE SCALE GENOMIC DNA]</scope>
    <source>
        <strain evidence="3">NIES 3701</strain>
    </source>
</reference>
<dbReference type="Proteomes" id="UP001165085">
    <property type="component" value="Unassembled WGS sequence"/>
</dbReference>
<feature type="region of interest" description="Disordered" evidence="1">
    <location>
        <begin position="271"/>
        <end position="308"/>
    </location>
</feature>
<gene>
    <name evidence="2" type="ORF">TrST_g11494</name>
</gene>
<proteinExistence type="predicted"/>
<feature type="compositionally biased region" description="Low complexity" evidence="1">
    <location>
        <begin position="103"/>
        <end position="147"/>
    </location>
</feature>
<feature type="region of interest" description="Disordered" evidence="1">
    <location>
        <begin position="68"/>
        <end position="257"/>
    </location>
</feature>
<accession>A0A9W6ZTX9</accession>
<feature type="compositionally biased region" description="Low complexity" evidence="1">
    <location>
        <begin position="76"/>
        <end position="86"/>
    </location>
</feature>
<keyword evidence="3" id="KW-1185">Reference proteome</keyword>
<protein>
    <submittedName>
        <fullName evidence="2">Uncharacterized protein</fullName>
    </submittedName>
</protein>
<evidence type="ECO:0000313" key="2">
    <source>
        <dbReference type="EMBL" id="GMH59466.1"/>
    </source>
</evidence>
<evidence type="ECO:0000313" key="3">
    <source>
        <dbReference type="Proteomes" id="UP001165085"/>
    </source>
</evidence>